<proteinExistence type="predicted"/>
<sequence>MSNQSENKGWLQRLKEESWEAELLVSAIAIYGSFKLFDIIGWTANFFINVLNPSQYYIGYFITFFGLLAISILASMFVIHFFLRAYWVGLVGLNSVFPDYSIEDSAYSKIYTEKILSILPKLKDSIQKVDELCSVIFSVAFTFLLMYGYIAIFSSLYLLLFNLLSEYVNNFILLIPAFLIVGSLILQSIITAISNLKKNKEKEKLQILNFKIVRFVSMVSFGPFYKSILQVSMIFGSNFKKKKSLAYLMLLFLVSGIIVTSVQIQKTNIFYLIISTKHKFFNEHKTYADYYKDDNKSNSFLLAPEIESSKIDSNVLEIFIPIFKYEEKIREEFCGAFEKDSKDSKLVQREKEAVYLSECYKKYHALSIDGEKIAVDFIRYHNHPRTHQKGLLGYVNIKNIADGLHEIKVEKKGQEYNFLEWTIPFYKISKN</sequence>
<feature type="transmembrane region" description="Helical" evidence="1">
    <location>
        <begin position="132"/>
        <end position="159"/>
    </location>
</feature>
<dbReference type="RefSeq" id="WP_279649968.1">
    <property type="nucleotide sequence ID" value="NZ_CP122539.1"/>
</dbReference>
<keyword evidence="3" id="KW-1185">Reference proteome</keyword>
<dbReference type="EMBL" id="CP122539">
    <property type="protein sequence ID" value="WGH74087.1"/>
    <property type="molecule type" value="Genomic_DNA"/>
</dbReference>
<organism evidence="2 3">
    <name type="scientific">Tenacibaculum tangerinum</name>
    <dbReference type="NCBI Taxonomy" id="3038772"/>
    <lineage>
        <taxon>Bacteria</taxon>
        <taxon>Pseudomonadati</taxon>
        <taxon>Bacteroidota</taxon>
        <taxon>Flavobacteriia</taxon>
        <taxon>Flavobacteriales</taxon>
        <taxon>Flavobacteriaceae</taxon>
        <taxon>Tenacibaculum</taxon>
    </lineage>
</organism>
<feature type="transmembrane region" description="Helical" evidence="1">
    <location>
        <begin position="171"/>
        <end position="196"/>
    </location>
</feature>
<evidence type="ECO:0000256" key="1">
    <source>
        <dbReference type="SAM" id="Phobius"/>
    </source>
</evidence>
<evidence type="ECO:0000313" key="2">
    <source>
        <dbReference type="EMBL" id="WGH74087.1"/>
    </source>
</evidence>
<feature type="transmembrane region" description="Helical" evidence="1">
    <location>
        <begin position="208"/>
        <end position="225"/>
    </location>
</feature>
<name>A0ABY8L0B7_9FLAO</name>
<feature type="transmembrane region" description="Helical" evidence="1">
    <location>
        <begin position="245"/>
        <end position="264"/>
    </location>
</feature>
<feature type="transmembrane region" description="Helical" evidence="1">
    <location>
        <begin position="56"/>
        <end position="83"/>
    </location>
</feature>
<gene>
    <name evidence="2" type="ORF">P8625_08120</name>
</gene>
<keyword evidence="1" id="KW-1133">Transmembrane helix</keyword>
<accession>A0ABY8L0B7</accession>
<keyword evidence="1" id="KW-0472">Membrane</keyword>
<keyword evidence="1" id="KW-0812">Transmembrane</keyword>
<dbReference type="Proteomes" id="UP001232001">
    <property type="component" value="Chromosome"/>
</dbReference>
<protein>
    <submittedName>
        <fullName evidence="2">Uncharacterized protein</fullName>
    </submittedName>
</protein>
<evidence type="ECO:0000313" key="3">
    <source>
        <dbReference type="Proteomes" id="UP001232001"/>
    </source>
</evidence>
<reference evidence="2 3" key="1">
    <citation type="submission" date="2023-04" db="EMBL/GenBank/DDBJ databases">
        <title>Tenacibaculum tangerinum sp. nov., isolated from sea tidal flat of South Korea.</title>
        <authorList>
            <person name="Lee S.H."/>
            <person name="Kim J.-J."/>
        </authorList>
    </citation>
    <scope>NUCLEOTIDE SEQUENCE [LARGE SCALE GENOMIC DNA]</scope>
    <source>
        <strain evidence="2 3">GRR-S3-23</strain>
    </source>
</reference>
<feature type="transmembrane region" description="Helical" evidence="1">
    <location>
        <begin position="21"/>
        <end position="44"/>
    </location>
</feature>